<dbReference type="PROSITE" id="PS51257">
    <property type="entry name" value="PROKAR_LIPOPROTEIN"/>
    <property type="match status" value="1"/>
</dbReference>
<evidence type="ECO:0000256" key="2">
    <source>
        <dbReference type="SAM" id="SignalP"/>
    </source>
</evidence>
<name>A0A4Z0BU53_9BURK</name>
<keyword evidence="2" id="KW-0732">Signal</keyword>
<evidence type="ECO:0000313" key="3">
    <source>
        <dbReference type="EMBL" id="TFZ02004.1"/>
    </source>
</evidence>
<reference evidence="3 4" key="1">
    <citation type="submission" date="2019-03" db="EMBL/GenBank/DDBJ databases">
        <title>Ramlibacter sp. 18x22-1, whole genome shotgun sequence.</title>
        <authorList>
            <person name="Zhang X."/>
            <person name="Feng G."/>
            <person name="Zhu H."/>
        </authorList>
    </citation>
    <scope>NUCLEOTIDE SEQUENCE [LARGE SCALE GENOMIC DNA]</scope>
    <source>
        <strain evidence="3 4">18x22-1</strain>
    </source>
</reference>
<feature type="chain" id="PRO_5021254430" description="C-type lysozyme inhibitor domain-containing protein" evidence="2">
    <location>
        <begin position="30"/>
        <end position="134"/>
    </location>
</feature>
<feature type="region of interest" description="Disordered" evidence="1">
    <location>
        <begin position="23"/>
        <end position="53"/>
    </location>
</feature>
<organism evidence="3 4">
    <name type="scientific">Ramlibacter humi</name>
    <dbReference type="NCBI Taxonomy" id="2530451"/>
    <lineage>
        <taxon>Bacteria</taxon>
        <taxon>Pseudomonadati</taxon>
        <taxon>Pseudomonadota</taxon>
        <taxon>Betaproteobacteria</taxon>
        <taxon>Burkholderiales</taxon>
        <taxon>Comamonadaceae</taxon>
        <taxon>Ramlibacter</taxon>
    </lineage>
</organism>
<feature type="signal peptide" evidence="2">
    <location>
        <begin position="1"/>
        <end position="29"/>
    </location>
</feature>
<evidence type="ECO:0000313" key="4">
    <source>
        <dbReference type="Proteomes" id="UP000297839"/>
    </source>
</evidence>
<dbReference type="RefSeq" id="WP_135250103.1">
    <property type="nucleotide sequence ID" value="NZ_SMLK01000003.1"/>
</dbReference>
<dbReference type="OrthoDB" id="8905011at2"/>
<accession>A0A4Z0BU53</accession>
<dbReference type="EMBL" id="SMLK01000003">
    <property type="protein sequence ID" value="TFZ02004.1"/>
    <property type="molecule type" value="Genomic_DNA"/>
</dbReference>
<evidence type="ECO:0000256" key="1">
    <source>
        <dbReference type="SAM" id="MobiDB-lite"/>
    </source>
</evidence>
<protein>
    <recommendedName>
        <fullName evidence="5">C-type lysozyme inhibitor domain-containing protein</fullName>
    </recommendedName>
</protein>
<gene>
    <name evidence="3" type="ORF">EZ216_12570</name>
</gene>
<keyword evidence="4" id="KW-1185">Reference proteome</keyword>
<dbReference type="Proteomes" id="UP000297839">
    <property type="component" value="Unassembled WGS sequence"/>
</dbReference>
<evidence type="ECO:0008006" key="5">
    <source>
        <dbReference type="Google" id="ProtNLM"/>
    </source>
</evidence>
<proteinExistence type="predicted"/>
<feature type="compositionally biased region" description="Pro residues" evidence="1">
    <location>
        <begin position="23"/>
        <end position="35"/>
    </location>
</feature>
<dbReference type="AlphaFoldDB" id="A0A4Z0BU53"/>
<sequence>MKKQNRILLLAAAALLAACAMRDPPPASEAPPPRETLPKRSATSPPPADEAGVIRLRCDDGLQLRLRVLQDEVQVDGLPGGREVLLRDAGGVTPQQSVFSNARARAEFGLGAQASEAVVHLLQPQPRDLHCRPA</sequence>
<comment type="caution">
    <text evidence="3">The sequence shown here is derived from an EMBL/GenBank/DDBJ whole genome shotgun (WGS) entry which is preliminary data.</text>
</comment>